<evidence type="ECO:0000256" key="2">
    <source>
        <dbReference type="ARBA" id="ARBA00001946"/>
    </source>
</evidence>
<reference evidence="18 19" key="2">
    <citation type="journal article" date="2008" name="Int. J. Syst. Evol. Microbiol.">
        <title>Methanocella paludicola gen. nov., sp. nov., a methane-producing archaeon, the first isolate of the lineage 'Rice Cluster I', and proposal of the new archaeal order Methanocellales ord. nov.</title>
        <authorList>
            <person name="Sakai S."/>
            <person name="Imachi H."/>
            <person name="Hanada S."/>
            <person name="Ohashi A."/>
            <person name="Harada H."/>
            <person name="Kamagata Y."/>
        </authorList>
    </citation>
    <scope>NUCLEOTIDE SEQUENCE [LARGE SCALE GENOMIC DNA]</scope>
    <source>
        <strain evidence="19">DSM 17711 / JCM 13418 / NBRC 101707 / SANAE</strain>
    </source>
</reference>
<dbReference type="FunCoup" id="D1Z2W1">
    <property type="interactions" value="119"/>
</dbReference>
<dbReference type="AlphaFoldDB" id="D1Z2W1"/>
<evidence type="ECO:0000259" key="17">
    <source>
        <dbReference type="PROSITE" id="PS51975"/>
    </source>
</evidence>
<comment type="function">
    <text evidence="3 14 16">Endonuclease that specifically degrades the RNA of RNA-DNA hybrids.</text>
</comment>
<evidence type="ECO:0000256" key="12">
    <source>
        <dbReference type="ARBA" id="ARBA00022801"/>
    </source>
</evidence>
<dbReference type="OrthoDB" id="33866at2157"/>
<evidence type="ECO:0000256" key="16">
    <source>
        <dbReference type="RuleBase" id="RU003515"/>
    </source>
</evidence>
<keyword evidence="13 14" id="KW-0464">Manganese</keyword>
<dbReference type="GeneID" id="8682609"/>
<keyword evidence="9 14" id="KW-0540">Nuclease</keyword>
<evidence type="ECO:0000256" key="14">
    <source>
        <dbReference type="HAMAP-Rule" id="MF_00052"/>
    </source>
</evidence>
<dbReference type="EC" id="3.1.26.4" evidence="6 14"/>
<evidence type="ECO:0000313" key="18">
    <source>
        <dbReference type="EMBL" id="BAI63033.1"/>
    </source>
</evidence>
<dbReference type="InterPro" id="IPR023160">
    <property type="entry name" value="RNase_HII_hlx-loop-hlx_cap_dom"/>
</dbReference>
<protein>
    <recommendedName>
        <fullName evidence="7 14">Ribonuclease HII</fullName>
        <shortName evidence="14">RNase HII</shortName>
        <ecNumber evidence="6 14">3.1.26.4</ecNumber>
    </recommendedName>
</protein>
<organism evidence="18 19">
    <name type="scientific">Methanocella paludicola (strain DSM 17711 / JCM 13418 / NBRC 101707 / SANAE)</name>
    <dbReference type="NCBI Taxonomy" id="304371"/>
    <lineage>
        <taxon>Archaea</taxon>
        <taxon>Methanobacteriati</taxon>
        <taxon>Methanobacteriota</taxon>
        <taxon>Stenosarchaea group</taxon>
        <taxon>Methanomicrobia</taxon>
        <taxon>Methanocellales</taxon>
        <taxon>Methanocellaceae</taxon>
        <taxon>Methanocella</taxon>
    </lineage>
</organism>
<dbReference type="InterPro" id="IPR024567">
    <property type="entry name" value="RNase_HII/HIII_dom"/>
</dbReference>
<keyword evidence="11 14" id="KW-0255">Endonuclease</keyword>
<evidence type="ECO:0000256" key="4">
    <source>
        <dbReference type="ARBA" id="ARBA00004496"/>
    </source>
</evidence>
<feature type="binding site" evidence="14 15">
    <location>
        <position position="6"/>
    </location>
    <ligand>
        <name>a divalent metal cation</name>
        <dbReference type="ChEBI" id="CHEBI:60240"/>
    </ligand>
</feature>
<dbReference type="EMBL" id="AP011532">
    <property type="protein sequence ID" value="BAI63033.1"/>
    <property type="molecule type" value="Genomic_DNA"/>
</dbReference>
<dbReference type="PANTHER" id="PTHR10954">
    <property type="entry name" value="RIBONUCLEASE H2 SUBUNIT A"/>
    <property type="match status" value="1"/>
</dbReference>
<comment type="cofactor">
    <cofactor evidence="14 15">
        <name>Mn(2+)</name>
        <dbReference type="ChEBI" id="CHEBI:29035"/>
    </cofactor>
    <cofactor evidence="14 15">
        <name>Mg(2+)</name>
        <dbReference type="ChEBI" id="CHEBI:18420"/>
    </cofactor>
    <text evidence="14 15">Manganese or magnesium. Binds 1 divalent metal ion per monomer in the absence of substrate. May bind a second metal ion after substrate binding.</text>
</comment>
<dbReference type="eggNOG" id="arCOG04121">
    <property type="taxonomic scope" value="Archaea"/>
</dbReference>
<dbReference type="KEGG" id="mpd:MCP_2961"/>
<dbReference type="InterPro" id="IPR012337">
    <property type="entry name" value="RNaseH-like_sf"/>
</dbReference>
<feature type="binding site" evidence="14 15">
    <location>
        <position position="104"/>
    </location>
    <ligand>
        <name>a divalent metal cation</name>
        <dbReference type="ChEBI" id="CHEBI:60240"/>
    </ligand>
</feature>
<evidence type="ECO:0000256" key="13">
    <source>
        <dbReference type="ARBA" id="ARBA00023211"/>
    </source>
</evidence>
<reference evidence="18 19" key="1">
    <citation type="journal article" date="2007" name="Appl. Environ. Microbiol.">
        <title>Isolation of key methanogens for global methane emission from rice paddy fields: a novel isolate affiliated with the clone cluster rice cluster I.</title>
        <authorList>
            <person name="Sakai S."/>
            <person name="Imachi H."/>
            <person name="Sekiguchi Y."/>
            <person name="Ohashi A."/>
            <person name="Harada H."/>
            <person name="Kamagata Y."/>
        </authorList>
    </citation>
    <scope>NUCLEOTIDE SEQUENCE [LARGE SCALE GENOMIC DNA]</scope>
    <source>
        <strain evidence="19">DSM 17711 / JCM 13418 / NBRC 101707 / SANAE</strain>
    </source>
</reference>
<dbReference type="GO" id="GO:0005737">
    <property type="term" value="C:cytoplasm"/>
    <property type="evidence" value="ECO:0007669"/>
    <property type="project" value="UniProtKB-SubCell"/>
</dbReference>
<comment type="catalytic activity">
    <reaction evidence="1 14 15 16">
        <text>Endonucleolytic cleavage to 5'-phosphomonoester.</text>
        <dbReference type="EC" id="3.1.26.4"/>
    </reaction>
</comment>
<comment type="cofactor">
    <cofactor evidence="2">
        <name>Mg(2+)</name>
        <dbReference type="ChEBI" id="CHEBI:18420"/>
    </cofactor>
</comment>
<evidence type="ECO:0000256" key="8">
    <source>
        <dbReference type="ARBA" id="ARBA00022490"/>
    </source>
</evidence>
<dbReference type="InterPro" id="IPR001352">
    <property type="entry name" value="RNase_HII/HIII"/>
</dbReference>
<dbReference type="GO" id="GO:0003723">
    <property type="term" value="F:RNA binding"/>
    <property type="evidence" value="ECO:0007669"/>
    <property type="project" value="UniProtKB-UniRule"/>
</dbReference>
<evidence type="ECO:0000256" key="15">
    <source>
        <dbReference type="PROSITE-ProRule" id="PRU01319"/>
    </source>
</evidence>
<dbReference type="PROSITE" id="PS51975">
    <property type="entry name" value="RNASE_H_2"/>
    <property type="match status" value="1"/>
</dbReference>
<evidence type="ECO:0000256" key="1">
    <source>
        <dbReference type="ARBA" id="ARBA00000077"/>
    </source>
</evidence>
<dbReference type="InterPro" id="IPR004649">
    <property type="entry name" value="RNase_H2_suA"/>
</dbReference>
<dbReference type="GO" id="GO:0032299">
    <property type="term" value="C:ribonuclease H2 complex"/>
    <property type="evidence" value="ECO:0007669"/>
    <property type="project" value="TreeGrafter"/>
</dbReference>
<gene>
    <name evidence="14 18" type="primary">rnhB</name>
    <name evidence="18" type="ordered locus">MCP_2961</name>
</gene>
<dbReference type="RefSeq" id="WP_012901703.1">
    <property type="nucleotide sequence ID" value="NC_013665.1"/>
</dbReference>
<dbReference type="GO" id="GO:0004523">
    <property type="term" value="F:RNA-DNA hybrid ribonuclease activity"/>
    <property type="evidence" value="ECO:0007669"/>
    <property type="project" value="UniProtKB-UniRule"/>
</dbReference>
<feature type="domain" description="RNase H type-2" evidence="17">
    <location>
        <begin position="1"/>
        <end position="210"/>
    </location>
</feature>
<dbReference type="Gene3D" id="1.10.10.460">
    <property type="entry name" value="Ribonuclease hii. Domain 2"/>
    <property type="match status" value="1"/>
</dbReference>
<comment type="similarity">
    <text evidence="5 14 16">Belongs to the RNase HII family.</text>
</comment>
<proteinExistence type="inferred from homology"/>
<feature type="binding site" evidence="14 15">
    <location>
        <position position="7"/>
    </location>
    <ligand>
        <name>a divalent metal cation</name>
        <dbReference type="ChEBI" id="CHEBI:60240"/>
    </ligand>
</feature>
<dbReference type="PANTHER" id="PTHR10954:SF23">
    <property type="entry name" value="RIBONUCLEASE"/>
    <property type="match status" value="1"/>
</dbReference>
<evidence type="ECO:0000256" key="11">
    <source>
        <dbReference type="ARBA" id="ARBA00022759"/>
    </source>
</evidence>
<keyword evidence="10 14" id="KW-0479">Metal-binding</keyword>
<dbReference type="PATRIC" id="fig|304371.9.peg.3031"/>
<dbReference type="Pfam" id="PF01351">
    <property type="entry name" value="RNase_HII"/>
    <property type="match status" value="1"/>
</dbReference>
<dbReference type="InterPro" id="IPR036397">
    <property type="entry name" value="RNaseH_sf"/>
</dbReference>
<name>D1Z2W1_METPS</name>
<dbReference type="HAMAP" id="MF_00052_A">
    <property type="entry name" value="RNase_HII_A"/>
    <property type="match status" value="1"/>
</dbReference>
<dbReference type="GO" id="GO:0043137">
    <property type="term" value="P:DNA replication, removal of RNA primer"/>
    <property type="evidence" value="ECO:0007669"/>
    <property type="project" value="TreeGrafter"/>
</dbReference>
<dbReference type="GO" id="GO:0030145">
    <property type="term" value="F:manganese ion binding"/>
    <property type="evidence" value="ECO:0007669"/>
    <property type="project" value="UniProtKB-UniRule"/>
</dbReference>
<evidence type="ECO:0000256" key="9">
    <source>
        <dbReference type="ARBA" id="ARBA00022722"/>
    </source>
</evidence>
<dbReference type="InParanoid" id="D1Z2W1"/>
<dbReference type="STRING" id="304371.MCP_2961"/>
<reference evidence="19" key="3">
    <citation type="journal article" date="2011" name="PLoS ONE">
        <title>Genome sequence of a mesophilic hydrogenotrophic methanogen Methanocella paludicola, the first cultivated representative of the order Methanocellales.</title>
        <authorList>
            <person name="Sakai S."/>
            <person name="Takaki Y."/>
            <person name="Shimamura S."/>
            <person name="Sekine M."/>
            <person name="Tajima T."/>
            <person name="Kosugi H."/>
            <person name="Ichikawa N."/>
            <person name="Tasumi E."/>
            <person name="Hiraki A.T."/>
            <person name="Shimizu A."/>
            <person name="Kato Y."/>
            <person name="Nishiko R."/>
            <person name="Mori K."/>
            <person name="Fujita N."/>
            <person name="Imachi H."/>
            <person name="Takai K."/>
        </authorList>
    </citation>
    <scope>NUCLEOTIDE SEQUENCE [LARGE SCALE GENOMIC DNA]</scope>
    <source>
        <strain evidence="19">DSM 17711 / JCM 13418 / NBRC 101707 / SANAE</strain>
    </source>
</reference>
<evidence type="ECO:0000256" key="7">
    <source>
        <dbReference type="ARBA" id="ARBA00019179"/>
    </source>
</evidence>
<dbReference type="SUPFAM" id="SSF53098">
    <property type="entry name" value="Ribonuclease H-like"/>
    <property type="match status" value="1"/>
</dbReference>
<keyword evidence="8 14" id="KW-0963">Cytoplasm</keyword>
<evidence type="ECO:0000256" key="6">
    <source>
        <dbReference type="ARBA" id="ARBA00012180"/>
    </source>
</evidence>
<dbReference type="InterPro" id="IPR020787">
    <property type="entry name" value="RNase_HII_arc"/>
</dbReference>
<dbReference type="GO" id="GO:0006298">
    <property type="term" value="P:mismatch repair"/>
    <property type="evidence" value="ECO:0007669"/>
    <property type="project" value="TreeGrafter"/>
</dbReference>
<sequence>MIAGIDEAGRGPVIGPMVVCGVSVSEKKLRKIKSMGLKDSKLLTPKKREEFAVKIKDVCEYELVVVGPERIDSRANDELNLNELEVECFSNILKALRPATAYVDACDVNAERFGINVKKGLDFEVEVISRHNADRDYPVVSAASILAKVHRDALIKEICDSIGENVGSGYSHDQVTIEFLKGYYKKNKCMPPFARKSWKTTSAIISDCLQARLFQFE</sequence>
<evidence type="ECO:0000256" key="5">
    <source>
        <dbReference type="ARBA" id="ARBA00007383"/>
    </source>
</evidence>
<evidence type="ECO:0000256" key="10">
    <source>
        <dbReference type="ARBA" id="ARBA00022723"/>
    </source>
</evidence>
<evidence type="ECO:0000313" key="19">
    <source>
        <dbReference type="Proteomes" id="UP000001882"/>
    </source>
</evidence>
<keyword evidence="19" id="KW-1185">Reference proteome</keyword>
<dbReference type="CDD" id="cd07180">
    <property type="entry name" value="RNase_HII_archaea_like"/>
    <property type="match status" value="1"/>
</dbReference>
<keyword evidence="12 14" id="KW-0378">Hydrolase</keyword>
<dbReference type="Proteomes" id="UP000001882">
    <property type="component" value="Chromosome"/>
</dbReference>
<accession>D1Z2W1</accession>
<evidence type="ECO:0000256" key="3">
    <source>
        <dbReference type="ARBA" id="ARBA00004065"/>
    </source>
</evidence>
<dbReference type="NCBIfam" id="TIGR00729">
    <property type="entry name" value="ribonuclease HII"/>
    <property type="match status" value="1"/>
</dbReference>
<comment type="subcellular location">
    <subcellularLocation>
        <location evidence="4 14">Cytoplasm</location>
    </subcellularLocation>
</comment>
<dbReference type="Gene3D" id="3.30.420.10">
    <property type="entry name" value="Ribonuclease H-like superfamily/Ribonuclease H"/>
    <property type="match status" value="1"/>
</dbReference>